<accession>A0A2J6TXA8</accession>
<dbReference type="EMBL" id="KZ613740">
    <property type="protein sequence ID" value="PMD67666.1"/>
    <property type="molecule type" value="Genomic_DNA"/>
</dbReference>
<feature type="compositionally biased region" description="Basic and acidic residues" evidence="1">
    <location>
        <begin position="192"/>
        <end position="202"/>
    </location>
</feature>
<dbReference type="RefSeq" id="XP_024744570.1">
    <property type="nucleotide sequence ID" value="XM_024887772.1"/>
</dbReference>
<reference evidence="2 3" key="1">
    <citation type="submission" date="2016-04" db="EMBL/GenBank/DDBJ databases">
        <title>A degradative enzymes factory behind the ericoid mycorrhizal symbiosis.</title>
        <authorList>
            <consortium name="DOE Joint Genome Institute"/>
            <person name="Martino E."/>
            <person name="Morin E."/>
            <person name="Grelet G."/>
            <person name="Kuo A."/>
            <person name="Kohler A."/>
            <person name="Daghino S."/>
            <person name="Barry K."/>
            <person name="Choi C."/>
            <person name="Cichocki N."/>
            <person name="Clum A."/>
            <person name="Copeland A."/>
            <person name="Hainaut M."/>
            <person name="Haridas S."/>
            <person name="Labutti K."/>
            <person name="Lindquist E."/>
            <person name="Lipzen A."/>
            <person name="Khouja H.-R."/>
            <person name="Murat C."/>
            <person name="Ohm R."/>
            <person name="Olson A."/>
            <person name="Spatafora J."/>
            <person name="Veneault-Fourrey C."/>
            <person name="Henrissat B."/>
            <person name="Grigoriev I."/>
            <person name="Martin F."/>
            <person name="Perotto S."/>
        </authorList>
    </citation>
    <scope>NUCLEOTIDE SEQUENCE [LARGE SCALE GENOMIC DNA]</scope>
    <source>
        <strain evidence="2 3">E</strain>
    </source>
</reference>
<dbReference type="GeneID" id="36595848"/>
<organism evidence="2 3">
    <name type="scientific">Hyaloscypha bicolor E</name>
    <dbReference type="NCBI Taxonomy" id="1095630"/>
    <lineage>
        <taxon>Eukaryota</taxon>
        <taxon>Fungi</taxon>
        <taxon>Dikarya</taxon>
        <taxon>Ascomycota</taxon>
        <taxon>Pezizomycotina</taxon>
        <taxon>Leotiomycetes</taxon>
        <taxon>Helotiales</taxon>
        <taxon>Hyaloscyphaceae</taxon>
        <taxon>Hyaloscypha</taxon>
        <taxon>Hyaloscypha bicolor</taxon>
    </lineage>
</organism>
<proteinExistence type="predicted"/>
<feature type="compositionally biased region" description="Basic and acidic residues" evidence="1">
    <location>
        <begin position="9"/>
        <end position="24"/>
    </location>
</feature>
<name>A0A2J6TXA8_9HELO</name>
<feature type="region of interest" description="Disordered" evidence="1">
    <location>
        <begin position="1"/>
        <end position="35"/>
    </location>
</feature>
<evidence type="ECO:0000313" key="3">
    <source>
        <dbReference type="Proteomes" id="UP000235371"/>
    </source>
</evidence>
<feature type="compositionally biased region" description="Polar residues" evidence="1">
    <location>
        <begin position="26"/>
        <end position="35"/>
    </location>
</feature>
<feature type="region of interest" description="Disordered" evidence="1">
    <location>
        <begin position="156"/>
        <end position="202"/>
    </location>
</feature>
<dbReference type="InParanoid" id="A0A2J6TXA8"/>
<dbReference type="AlphaFoldDB" id="A0A2J6TXA8"/>
<dbReference type="Proteomes" id="UP000235371">
    <property type="component" value="Unassembled WGS sequence"/>
</dbReference>
<gene>
    <name evidence="2" type="ORF">K444DRAFT_690557</name>
</gene>
<evidence type="ECO:0000313" key="2">
    <source>
        <dbReference type="EMBL" id="PMD67666.1"/>
    </source>
</evidence>
<sequence length="202" mass="22414">MGDQQQRGEGSKSAHAFRYDEHWELPSTQRRARSSANIDSLLNGMSSQQPQVLRKHWPNSKYVSAEQFPRMIQGLHPAAHRVWQRHLPPILKALDDVDKAFTDPATTNQNTDCSYIATARSSNGKGSSTGTAAVETPAYEGQALDPQGFRNTRYRGILQRQLPNAPGSPSYSNPDHPGHPGYPTNPSNPSHPGDRGHTDRRR</sequence>
<keyword evidence="3" id="KW-1185">Reference proteome</keyword>
<protein>
    <submittedName>
        <fullName evidence="2">Uncharacterized protein</fullName>
    </submittedName>
</protein>
<evidence type="ECO:0000256" key="1">
    <source>
        <dbReference type="SAM" id="MobiDB-lite"/>
    </source>
</evidence>